<comment type="caution">
    <text evidence="2">The sequence shown here is derived from an EMBL/GenBank/DDBJ whole genome shotgun (WGS) entry which is preliminary data.</text>
</comment>
<feature type="region of interest" description="Disordered" evidence="1">
    <location>
        <begin position="138"/>
        <end position="168"/>
    </location>
</feature>
<proteinExistence type="predicted"/>
<organism evidence="2 3">
    <name type="scientific">Mugilogobius chulae</name>
    <name type="common">yellowstripe goby</name>
    <dbReference type="NCBI Taxonomy" id="88201"/>
    <lineage>
        <taxon>Eukaryota</taxon>
        <taxon>Metazoa</taxon>
        <taxon>Chordata</taxon>
        <taxon>Craniata</taxon>
        <taxon>Vertebrata</taxon>
        <taxon>Euteleostomi</taxon>
        <taxon>Actinopterygii</taxon>
        <taxon>Neopterygii</taxon>
        <taxon>Teleostei</taxon>
        <taxon>Neoteleostei</taxon>
        <taxon>Acanthomorphata</taxon>
        <taxon>Gobiaria</taxon>
        <taxon>Gobiiformes</taxon>
        <taxon>Gobioidei</taxon>
        <taxon>Gobiidae</taxon>
        <taxon>Gobionellinae</taxon>
        <taxon>Mugilogobius</taxon>
    </lineage>
</organism>
<feature type="compositionally biased region" description="Basic and acidic residues" evidence="1">
    <location>
        <begin position="158"/>
        <end position="168"/>
    </location>
</feature>
<accession>A0AAW0NPN2</accession>
<name>A0AAW0NPN2_9GOBI</name>
<keyword evidence="3" id="KW-1185">Reference proteome</keyword>
<feature type="compositionally biased region" description="Basic and acidic residues" evidence="1">
    <location>
        <begin position="721"/>
        <end position="732"/>
    </location>
</feature>
<dbReference type="AlphaFoldDB" id="A0AAW0NPN2"/>
<feature type="compositionally biased region" description="Basic and acidic residues" evidence="1">
    <location>
        <begin position="320"/>
        <end position="346"/>
    </location>
</feature>
<feature type="region of interest" description="Disordered" evidence="1">
    <location>
        <begin position="709"/>
        <end position="732"/>
    </location>
</feature>
<feature type="compositionally biased region" description="Basic and acidic residues" evidence="1">
    <location>
        <begin position="412"/>
        <end position="421"/>
    </location>
</feature>
<dbReference type="EMBL" id="JBBPFD010000012">
    <property type="protein sequence ID" value="KAK7904918.1"/>
    <property type="molecule type" value="Genomic_DNA"/>
</dbReference>
<feature type="region of interest" description="Disordered" evidence="1">
    <location>
        <begin position="412"/>
        <end position="434"/>
    </location>
</feature>
<evidence type="ECO:0000313" key="2">
    <source>
        <dbReference type="EMBL" id="KAK7904918.1"/>
    </source>
</evidence>
<dbReference type="Proteomes" id="UP001460270">
    <property type="component" value="Unassembled WGS sequence"/>
</dbReference>
<gene>
    <name evidence="2" type="ORF">WMY93_017525</name>
</gene>
<protein>
    <submittedName>
        <fullName evidence="2">Uncharacterized protein</fullName>
    </submittedName>
</protein>
<feature type="compositionally biased region" description="Basic and acidic residues" evidence="1">
    <location>
        <begin position="250"/>
        <end position="280"/>
    </location>
</feature>
<feature type="region of interest" description="Disordered" evidence="1">
    <location>
        <begin position="250"/>
        <end position="368"/>
    </location>
</feature>
<evidence type="ECO:0000256" key="1">
    <source>
        <dbReference type="SAM" id="MobiDB-lite"/>
    </source>
</evidence>
<feature type="compositionally biased region" description="Acidic residues" evidence="1">
    <location>
        <begin position="422"/>
        <end position="434"/>
    </location>
</feature>
<feature type="region of interest" description="Disordered" evidence="1">
    <location>
        <begin position="826"/>
        <end position="866"/>
    </location>
</feature>
<evidence type="ECO:0000313" key="3">
    <source>
        <dbReference type="Proteomes" id="UP001460270"/>
    </source>
</evidence>
<reference evidence="3" key="1">
    <citation type="submission" date="2024-04" db="EMBL/GenBank/DDBJ databases">
        <title>Salinicola lusitanus LLJ914,a marine bacterium isolated from the Okinawa Trough.</title>
        <authorList>
            <person name="Li J."/>
        </authorList>
    </citation>
    <scope>NUCLEOTIDE SEQUENCE [LARGE SCALE GENOMIC DNA]</scope>
</reference>
<sequence>MEHVLNPQSEDKPRGRVSWSKECELVKNLFKKETDEEEQVLNLGSLPSIDSNFQGLVGKNKKYFKKNMPEDEFQWLNVPNTKSLRSQAFATEESSTKIILEDRQMEDDLFLTESELKDLLSDQEIIISACPKSYQLAKYSDDDEEPKERRFLKKKKEKKEIENTEDLKDDLQKKDDDFLIESEQKDLVSDQEIGAATLSKTYKLESDSDEEDSLEQFIAMWKARKISTSQYQNCEEEPTGKRFLKKVKEERKDIESEKSRLEDDYVKEPQSQHDEYRDDFESYDSLDEDGSFKSQTTEPNLKDDEVNSLSELSIEEDEDDFRRYASLEEDKPFKCHSTEPNLEDRTQFQGLSFSQNLPSDTEDLKDDLQKKDDDFLIESEQKDLVLTKRSNHEEEPTGKQFLKKVKEERKDIEKPYSQHEECEGDLDCYDSLDEDDPILKDDLESISEPFDKEYEEESHSFISDTDSDISLSFKLWRQAEEIKAEEARLKKQHREDLKKLRENLKADQQRQEIHFVQEHEAALKDISEKENRLKAANEERLENLRQSCWLRGERRKKGLRRNRRQEEKLREESNSTLENLRAKLQQEQEKDIEKLKTENEERLETLRQSLLAKNKEEEASLNEEYEQKLEELRETMKADRLKQEIKIRQMESQLKAENEERLKTLRQSLLAKNKEEEARLKEESEQKLEEFRETLKADRLKQEIKIRQEESQLSQEISQDVQKRQEEKLREENDATLADLKVKLQEQQQKDIKKLKMRNMQKLERLKVELEEELAAEKDKLQKHKDKCLESAKHDIEEEKKALMKAKFLERLNLYRKEMANKFKEAREELEKEQEKNLEQLREDHKKEMRRRGGDSKTRNKSSLRR</sequence>
<feature type="compositionally biased region" description="Polar residues" evidence="1">
    <location>
        <begin position="347"/>
        <end position="359"/>
    </location>
</feature>
<feature type="compositionally biased region" description="Basic and acidic residues" evidence="1">
    <location>
        <begin position="826"/>
        <end position="858"/>
    </location>
</feature>